<organism evidence="1 2">
    <name type="scientific">Puccinia sorghi</name>
    <dbReference type="NCBI Taxonomy" id="27349"/>
    <lineage>
        <taxon>Eukaryota</taxon>
        <taxon>Fungi</taxon>
        <taxon>Dikarya</taxon>
        <taxon>Basidiomycota</taxon>
        <taxon>Pucciniomycotina</taxon>
        <taxon>Pucciniomycetes</taxon>
        <taxon>Pucciniales</taxon>
        <taxon>Pucciniaceae</taxon>
        <taxon>Puccinia</taxon>
    </lineage>
</organism>
<comment type="caution">
    <text evidence="1">The sequence shown here is derived from an EMBL/GenBank/DDBJ whole genome shotgun (WGS) entry which is preliminary data.</text>
</comment>
<dbReference type="EMBL" id="LAVV01011073">
    <property type="protein sequence ID" value="KNZ48225.1"/>
    <property type="molecule type" value="Genomic_DNA"/>
</dbReference>
<gene>
    <name evidence="1" type="ORF">VP01_5819g1</name>
</gene>
<evidence type="ECO:0000313" key="1">
    <source>
        <dbReference type="EMBL" id="KNZ48225.1"/>
    </source>
</evidence>
<evidence type="ECO:0008006" key="3">
    <source>
        <dbReference type="Google" id="ProtNLM"/>
    </source>
</evidence>
<proteinExistence type="predicted"/>
<evidence type="ECO:0000313" key="2">
    <source>
        <dbReference type="Proteomes" id="UP000037035"/>
    </source>
</evidence>
<dbReference type="VEuPathDB" id="FungiDB:VP01_5819g1"/>
<dbReference type="AlphaFoldDB" id="A0A0L6UK75"/>
<accession>A0A0L6UK75</accession>
<protein>
    <recommendedName>
        <fullName evidence="3">Retrotransposon gag domain-containing protein</fullName>
    </recommendedName>
</protein>
<dbReference type="Proteomes" id="UP000037035">
    <property type="component" value="Unassembled WGS sequence"/>
</dbReference>
<reference evidence="1 2" key="1">
    <citation type="submission" date="2015-08" db="EMBL/GenBank/DDBJ databases">
        <title>Next Generation Sequencing and Analysis of the Genome of Puccinia sorghi L Schw, the Causal Agent of Maize Common Rust.</title>
        <authorList>
            <person name="Rochi L."/>
            <person name="Burguener G."/>
            <person name="Darino M."/>
            <person name="Turjanski A."/>
            <person name="Kreff E."/>
            <person name="Dieguez M.J."/>
            <person name="Sacco F."/>
        </authorList>
    </citation>
    <scope>NUCLEOTIDE SEQUENCE [LARGE SCALE GENOMIC DNA]</scope>
    <source>
        <strain evidence="1 2">RO10H11247</strain>
    </source>
</reference>
<name>A0A0L6UK75_9BASI</name>
<sequence length="142" mass="15646">MEQNLWQTQACLNAMVGQPHPAPTHPHARTSPSFLPNPNPLMGPVPLLSLLLATLASTLGVCNLLHEGLCGTLSQPYLKKVFNGEPVVFSEFINHYKSSFFNQDHHHCTQLALQNLCQTGTVLAYTQYFNSQEPFVGLTPCS</sequence>
<keyword evidence="2" id="KW-1185">Reference proteome</keyword>